<dbReference type="GO" id="GO:0016798">
    <property type="term" value="F:hydrolase activity, acting on glycosyl bonds"/>
    <property type="evidence" value="ECO:0007669"/>
    <property type="project" value="UniProtKB-KW"/>
</dbReference>
<reference evidence="4 5" key="1">
    <citation type="submission" date="2023-10" db="EMBL/GenBank/DDBJ databases">
        <title>Veillonella sp. nov., isolated from a pig farm feces dump.</title>
        <authorList>
            <person name="Chang Y.-H."/>
        </authorList>
    </citation>
    <scope>NUCLEOTIDE SEQUENCE [LARGE SCALE GENOMIC DNA]</scope>
    <source>
        <strain evidence="4 5">YH-vei2233</strain>
    </source>
</reference>
<dbReference type="RefSeq" id="WP_317330116.1">
    <property type="nucleotide sequence ID" value="NZ_JAWJZA010000007.1"/>
</dbReference>
<sequence length="447" mass="47210">MKKSMLVATLALALSSFASLNALAGDLTGIRVSNSDGYSRVVMDLTSEAKNYTTNYNKETHVLTFLLKDTTNKMAKPIEQNTTKTGVLTGVGLQSKDSQLQLNLNANQDVNYNAFVLKNPNRLVVDLFSNYAQKTTKSISPNINLVRWNTNMKEGMVKAVAITADATVPFKVGVDANGKTLGQISQSYKVAVGAKGKGISFGDRSIAPGTTITSAKQLEGVASLRYNPQRGYSIVDKVPRVEGQTQKATLAVTSVDAPRVANSLILYTPSYGKNTGTNNYGYELTLKSNKVTSTGVGNSSIPSDGFVLSGHGTASTTLKAIKVGDTLTLKTTDELAQVSADGMTILQGGSIVLEDGRAVGKSNDGNKARTFVGTTKGRGLVILTIDKQEPQSVGVTSAEGAKLLADLGAVEGLELTNQGDVDIAVNKEMVNQSGAAPTLYEQILLLK</sequence>
<accession>A0ABU3Z9T9</accession>
<dbReference type="InterPro" id="IPR018711">
    <property type="entry name" value="NAGPA"/>
</dbReference>
<dbReference type="Proteomes" id="UP001272515">
    <property type="component" value="Unassembled WGS sequence"/>
</dbReference>
<keyword evidence="4" id="KW-0378">Hydrolase</keyword>
<protein>
    <submittedName>
        <fullName evidence="4">Phosphodiester glycosidase family protein</fullName>
    </submittedName>
</protein>
<keyword evidence="5" id="KW-1185">Reference proteome</keyword>
<dbReference type="Pfam" id="PF09992">
    <property type="entry name" value="NAGPA"/>
    <property type="match status" value="1"/>
</dbReference>
<dbReference type="EMBL" id="JAWJZB010000008">
    <property type="protein sequence ID" value="MDV5088677.1"/>
    <property type="molecule type" value="Genomic_DNA"/>
</dbReference>
<dbReference type="Pfam" id="PF11741">
    <property type="entry name" value="AMIN"/>
    <property type="match status" value="1"/>
</dbReference>
<organism evidence="4 5">
    <name type="scientific">Veillonella absiana</name>
    <dbReference type="NCBI Taxonomy" id="3079305"/>
    <lineage>
        <taxon>Bacteria</taxon>
        <taxon>Bacillati</taxon>
        <taxon>Bacillota</taxon>
        <taxon>Negativicutes</taxon>
        <taxon>Veillonellales</taxon>
        <taxon>Veillonellaceae</taxon>
        <taxon>Veillonella</taxon>
    </lineage>
</organism>
<feature type="domain" description="AMIN" evidence="3">
    <location>
        <begin position="95"/>
        <end position="143"/>
    </location>
</feature>
<feature type="domain" description="Phosphodiester glycosidase" evidence="2">
    <location>
        <begin position="291"/>
        <end position="414"/>
    </location>
</feature>
<feature type="signal peptide" evidence="1">
    <location>
        <begin position="1"/>
        <end position="24"/>
    </location>
</feature>
<evidence type="ECO:0000259" key="2">
    <source>
        <dbReference type="Pfam" id="PF09992"/>
    </source>
</evidence>
<evidence type="ECO:0000259" key="3">
    <source>
        <dbReference type="Pfam" id="PF11741"/>
    </source>
</evidence>
<feature type="chain" id="PRO_5046904967" evidence="1">
    <location>
        <begin position="25"/>
        <end position="447"/>
    </location>
</feature>
<dbReference type="Gene3D" id="2.60.40.3500">
    <property type="match status" value="1"/>
</dbReference>
<keyword evidence="1" id="KW-0732">Signal</keyword>
<dbReference type="InterPro" id="IPR021731">
    <property type="entry name" value="AMIN_dom"/>
</dbReference>
<evidence type="ECO:0000256" key="1">
    <source>
        <dbReference type="SAM" id="SignalP"/>
    </source>
</evidence>
<comment type="caution">
    <text evidence="4">The sequence shown here is derived from an EMBL/GenBank/DDBJ whole genome shotgun (WGS) entry which is preliminary data.</text>
</comment>
<evidence type="ECO:0000313" key="5">
    <source>
        <dbReference type="Proteomes" id="UP001272515"/>
    </source>
</evidence>
<evidence type="ECO:0000313" key="4">
    <source>
        <dbReference type="EMBL" id="MDV5088677.1"/>
    </source>
</evidence>
<gene>
    <name evidence="4" type="ORF">RVY80_07470</name>
</gene>
<name>A0ABU3Z9T9_9FIRM</name>
<keyword evidence="4" id="KW-0326">Glycosidase</keyword>
<proteinExistence type="predicted"/>